<sequence length="74" mass="8510">MPSILKQLHFKEWRKMQLDDQPTPARAPLDPAMSKFKVSIDKNIYEGNAYIVGIIMDKLYAQKADEPIAIRAIH</sequence>
<reference evidence="1 2" key="1">
    <citation type="submission" date="2011-02" db="EMBL/GenBank/DDBJ databases">
        <title>The Genome Sequence of Sphaeroforma arctica JP610.</title>
        <authorList>
            <consortium name="The Broad Institute Genome Sequencing Platform"/>
            <person name="Russ C."/>
            <person name="Cuomo C."/>
            <person name="Young S.K."/>
            <person name="Zeng Q."/>
            <person name="Gargeya S."/>
            <person name="Alvarado L."/>
            <person name="Berlin A."/>
            <person name="Chapman S.B."/>
            <person name="Chen Z."/>
            <person name="Freedman E."/>
            <person name="Gellesch M."/>
            <person name="Goldberg J."/>
            <person name="Griggs A."/>
            <person name="Gujja S."/>
            <person name="Heilman E."/>
            <person name="Heiman D."/>
            <person name="Howarth C."/>
            <person name="Mehta T."/>
            <person name="Neiman D."/>
            <person name="Pearson M."/>
            <person name="Roberts A."/>
            <person name="Saif S."/>
            <person name="Shea T."/>
            <person name="Shenoy N."/>
            <person name="Sisk P."/>
            <person name="Stolte C."/>
            <person name="Sykes S."/>
            <person name="White J."/>
            <person name="Yandava C."/>
            <person name="Burger G."/>
            <person name="Gray M.W."/>
            <person name="Holland P.W.H."/>
            <person name="King N."/>
            <person name="Lang F.B.F."/>
            <person name="Roger A.J."/>
            <person name="Ruiz-Trillo I."/>
            <person name="Haas B."/>
            <person name="Nusbaum C."/>
            <person name="Birren B."/>
        </authorList>
    </citation>
    <scope>NUCLEOTIDE SEQUENCE [LARGE SCALE GENOMIC DNA]</scope>
    <source>
        <strain evidence="1 2">JP610</strain>
    </source>
</reference>
<evidence type="ECO:0000313" key="2">
    <source>
        <dbReference type="Proteomes" id="UP000054560"/>
    </source>
</evidence>
<evidence type="ECO:0000313" key="1">
    <source>
        <dbReference type="EMBL" id="KNC75571.1"/>
    </source>
</evidence>
<protein>
    <submittedName>
        <fullName evidence="1">Uncharacterized protein</fullName>
    </submittedName>
</protein>
<keyword evidence="2" id="KW-1185">Reference proteome</keyword>
<organism evidence="1 2">
    <name type="scientific">Sphaeroforma arctica JP610</name>
    <dbReference type="NCBI Taxonomy" id="667725"/>
    <lineage>
        <taxon>Eukaryota</taxon>
        <taxon>Ichthyosporea</taxon>
        <taxon>Ichthyophonida</taxon>
        <taxon>Sphaeroforma</taxon>
    </lineage>
</organism>
<proteinExistence type="predicted"/>
<gene>
    <name evidence="1" type="ORF">SARC_11907</name>
</gene>
<dbReference type="GeneID" id="25912411"/>
<accession>A0A0L0FGL0</accession>
<dbReference type="EMBL" id="KQ243544">
    <property type="protein sequence ID" value="KNC75571.1"/>
    <property type="molecule type" value="Genomic_DNA"/>
</dbReference>
<name>A0A0L0FGL0_9EUKA</name>
<dbReference type="AlphaFoldDB" id="A0A0L0FGL0"/>
<dbReference type="Proteomes" id="UP000054560">
    <property type="component" value="Unassembled WGS sequence"/>
</dbReference>
<dbReference type="RefSeq" id="XP_014149473.1">
    <property type="nucleotide sequence ID" value="XM_014293998.1"/>
</dbReference>